<dbReference type="InterPro" id="IPR007634">
    <property type="entry name" value="RNA_pol_sigma_54_DNA-bd"/>
</dbReference>
<dbReference type="NCBIfam" id="TIGR02395">
    <property type="entry name" value="rpoN_sigma"/>
    <property type="match status" value="1"/>
</dbReference>
<dbReference type="PANTHER" id="PTHR32248:SF4">
    <property type="entry name" value="RNA POLYMERASE SIGMA-54 FACTOR"/>
    <property type="match status" value="1"/>
</dbReference>
<dbReference type="EMBL" id="CP045423">
    <property type="protein sequence ID" value="QFU14864.1"/>
    <property type="molecule type" value="Genomic_DNA"/>
</dbReference>
<reference evidence="13 14" key="1">
    <citation type="submission" date="2019-10" db="EMBL/GenBank/DDBJ databases">
        <title>Isolation, Identification of Microvirga thermotolerans HR1, a novel thermophilic bacterium and Comparative Genomics of the genus Microvirga.</title>
        <authorList>
            <person name="Li J."/>
            <person name="Zhang W."/>
            <person name="Lin M."/>
            <person name="Wang J."/>
        </authorList>
    </citation>
    <scope>NUCLEOTIDE SEQUENCE [LARGE SCALE GENOMIC DNA]</scope>
    <source>
        <strain evidence="13 14">HR1</strain>
    </source>
</reference>
<keyword evidence="3 9" id="KW-0808">Transferase</keyword>
<protein>
    <recommendedName>
        <fullName evidence="9">RNA polymerase sigma-54 factor</fullName>
    </recommendedName>
</protein>
<comment type="function">
    <text evidence="9">Sigma factors are initiation factors that promote the attachment of RNA polymerase to specific initiation sites and are then released.</text>
</comment>
<dbReference type="Proteomes" id="UP000325614">
    <property type="component" value="Chromosome"/>
</dbReference>
<keyword evidence="14" id="KW-1185">Reference proteome</keyword>
<organism evidence="13 14">
    <name type="scientific">Microvirga thermotolerans</name>
    <dbReference type="NCBI Taxonomy" id="2651334"/>
    <lineage>
        <taxon>Bacteria</taxon>
        <taxon>Pseudomonadati</taxon>
        <taxon>Pseudomonadota</taxon>
        <taxon>Alphaproteobacteria</taxon>
        <taxon>Hyphomicrobiales</taxon>
        <taxon>Methylobacteriaceae</taxon>
        <taxon>Microvirga</taxon>
    </lineage>
</organism>
<dbReference type="Gene3D" id="1.10.10.60">
    <property type="entry name" value="Homeodomain-like"/>
    <property type="match status" value="1"/>
</dbReference>
<comment type="similarity">
    <text evidence="1 9">Belongs to the sigma-54 factor family.</text>
</comment>
<dbReference type="GO" id="GO:0000428">
    <property type="term" value="C:DNA-directed RNA polymerase complex"/>
    <property type="evidence" value="ECO:0007669"/>
    <property type="project" value="UniProtKB-KW"/>
</dbReference>
<evidence type="ECO:0000256" key="5">
    <source>
        <dbReference type="ARBA" id="ARBA00023015"/>
    </source>
</evidence>
<dbReference type="PROSITE" id="PS00718">
    <property type="entry name" value="SIGMA54_2"/>
    <property type="match status" value="1"/>
</dbReference>
<evidence type="ECO:0000256" key="4">
    <source>
        <dbReference type="ARBA" id="ARBA00022695"/>
    </source>
</evidence>
<evidence type="ECO:0000313" key="14">
    <source>
        <dbReference type="Proteomes" id="UP000325614"/>
    </source>
</evidence>
<evidence type="ECO:0000256" key="10">
    <source>
        <dbReference type="SAM" id="MobiDB-lite"/>
    </source>
</evidence>
<evidence type="ECO:0000256" key="9">
    <source>
        <dbReference type="PIRNR" id="PIRNR000774"/>
    </source>
</evidence>
<dbReference type="RefSeq" id="WP_152584514.1">
    <property type="nucleotide sequence ID" value="NZ_CP045423.1"/>
</dbReference>
<dbReference type="KEGG" id="mico:GDR74_00785"/>
<feature type="domain" description="RNA polymerase sigma factor 54 DNA-binding" evidence="11">
    <location>
        <begin position="304"/>
        <end position="461"/>
    </location>
</feature>
<keyword evidence="7 9" id="KW-0238">DNA-binding</keyword>
<evidence type="ECO:0000256" key="3">
    <source>
        <dbReference type="ARBA" id="ARBA00022679"/>
    </source>
</evidence>
<dbReference type="AlphaFoldDB" id="A0A5P9JY35"/>
<evidence type="ECO:0000256" key="1">
    <source>
        <dbReference type="ARBA" id="ARBA00008798"/>
    </source>
</evidence>
<keyword evidence="6 9" id="KW-0731">Sigma factor</keyword>
<dbReference type="GO" id="GO:0016779">
    <property type="term" value="F:nucleotidyltransferase activity"/>
    <property type="evidence" value="ECO:0007669"/>
    <property type="project" value="UniProtKB-KW"/>
</dbReference>
<dbReference type="PRINTS" id="PR00045">
    <property type="entry name" value="SIGMA54FCT"/>
</dbReference>
<name>A0A5P9JY35_9HYPH</name>
<dbReference type="GO" id="GO:0001216">
    <property type="term" value="F:DNA-binding transcription activator activity"/>
    <property type="evidence" value="ECO:0007669"/>
    <property type="project" value="InterPro"/>
</dbReference>
<evidence type="ECO:0000256" key="6">
    <source>
        <dbReference type="ARBA" id="ARBA00023082"/>
    </source>
</evidence>
<dbReference type="PROSITE" id="PS50044">
    <property type="entry name" value="SIGMA54_3"/>
    <property type="match status" value="1"/>
</dbReference>
<dbReference type="InterPro" id="IPR007046">
    <property type="entry name" value="RNA_pol_sigma_54_core-bd"/>
</dbReference>
<evidence type="ECO:0000259" key="12">
    <source>
        <dbReference type="Pfam" id="PF04963"/>
    </source>
</evidence>
<evidence type="ECO:0000256" key="2">
    <source>
        <dbReference type="ARBA" id="ARBA00022478"/>
    </source>
</evidence>
<sequence>MATNPSQRLALRQGPSLTLTPQLLQSIGLLQLSHLELCAFLEAEMERNPLLGEAEPAVVRPAPAQGKPPGEGGGLFLPFPSARRRDAAMARSASLSGAGAAPDPEAAQGPTLARHLEEQIALAAADPVRRAIARHLAHSLDEAGYLRDDIEAVAERLGRSAGEVEAALALLQGLDPAGVGARSLSECLALQLKERGRLDGPMAILLDRLDLVAKGDLAALERLSGLDADGLRERLAAIRRLDPRPGLAFSPAAVDVLVPDVLVQEDPAGGFIVALNPETLPRIGLDRAGYARIRASARSEADRAFLSDCLRSARWLARTLDRRARTVLAVAAVIVRHQEAFLRQGPAHLRPLTLRTVAAEAGLHESTVSRVVAGKALGTPRGTRPMKFFFGAALSGDTGAGLSGRAVQHRIRRIVAAEEPGQALTDGAIARMLEAEGIAVARRTVAKYREALRIPPASLRRTRAEERHPSR</sequence>
<feature type="compositionally biased region" description="Low complexity" evidence="10">
    <location>
        <begin position="89"/>
        <end position="101"/>
    </location>
</feature>
<dbReference type="Pfam" id="PF04963">
    <property type="entry name" value="Sigma54_CBD"/>
    <property type="match status" value="1"/>
</dbReference>
<keyword evidence="5 9" id="KW-0805">Transcription regulation</keyword>
<dbReference type="Pfam" id="PF04552">
    <property type="entry name" value="Sigma54_DBD"/>
    <property type="match status" value="1"/>
</dbReference>
<dbReference type="Gene3D" id="1.10.10.1330">
    <property type="entry name" value="RNA polymerase sigma-54 factor, core-binding domain"/>
    <property type="match status" value="1"/>
</dbReference>
<dbReference type="GO" id="GO:0016987">
    <property type="term" value="F:sigma factor activity"/>
    <property type="evidence" value="ECO:0007669"/>
    <property type="project" value="UniProtKB-KW"/>
</dbReference>
<keyword evidence="2 9" id="KW-0240">DNA-directed RNA polymerase</keyword>
<evidence type="ECO:0000259" key="11">
    <source>
        <dbReference type="Pfam" id="PF04552"/>
    </source>
</evidence>
<feature type="region of interest" description="Disordered" evidence="10">
    <location>
        <begin position="88"/>
        <end position="112"/>
    </location>
</feature>
<feature type="domain" description="RNA polymerase sigma factor 54 core-binding" evidence="12">
    <location>
        <begin position="106"/>
        <end position="287"/>
    </location>
</feature>
<dbReference type="PIRSF" id="PIRSF000774">
    <property type="entry name" value="RpoN"/>
    <property type="match status" value="1"/>
</dbReference>
<dbReference type="GO" id="GO:0003677">
    <property type="term" value="F:DNA binding"/>
    <property type="evidence" value="ECO:0007669"/>
    <property type="project" value="UniProtKB-KW"/>
</dbReference>
<gene>
    <name evidence="13" type="primary">rpoN</name>
    <name evidence="13" type="ORF">GDR74_00785</name>
</gene>
<keyword evidence="8 9" id="KW-0804">Transcription</keyword>
<evidence type="ECO:0000256" key="8">
    <source>
        <dbReference type="ARBA" id="ARBA00023163"/>
    </source>
</evidence>
<evidence type="ECO:0000313" key="13">
    <source>
        <dbReference type="EMBL" id="QFU14864.1"/>
    </source>
</evidence>
<dbReference type="InterPro" id="IPR038709">
    <property type="entry name" value="RpoN_core-bd_sf"/>
</dbReference>
<evidence type="ECO:0000256" key="7">
    <source>
        <dbReference type="ARBA" id="ARBA00023125"/>
    </source>
</evidence>
<keyword evidence="4 9" id="KW-0548">Nucleotidyltransferase</keyword>
<dbReference type="PANTHER" id="PTHR32248">
    <property type="entry name" value="RNA POLYMERASE SIGMA-54 FACTOR"/>
    <property type="match status" value="1"/>
</dbReference>
<dbReference type="InterPro" id="IPR000394">
    <property type="entry name" value="RNA_pol_sigma_54"/>
</dbReference>
<accession>A0A5P9JY35</accession>
<proteinExistence type="inferred from homology"/>
<dbReference type="GO" id="GO:0006352">
    <property type="term" value="P:DNA-templated transcription initiation"/>
    <property type="evidence" value="ECO:0007669"/>
    <property type="project" value="InterPro"/>
</dbReference>
<dbReference type="Pfam" id="PF00309">
    <property type="entry name" value="Sigma54_AID"/>
    <property type="match status" value="1"/>
</dbReference>